<accession>D5QIX0</accession>
<dbReference type="PANTHER" id="PTHR30055">
    <property type="entry name" value="HTH-TYPE TRANSCRIPTIONAL REGULATOR RUTR"/>
    <property type="match status" value="1"/>
</dbReference>
<evidence type="ECO:0000256" key="5">
    <source>
        <dbReference type="SAM" id="MobiDB-lite"/>
    </source>
</evidence>
<dbReference type="Proteomes" id="UP000006468">
    <property type="component" value="Chromosome"/>
</dbReference>
<dbReference type="InterPro" id="IPR036271">
    <property type="entry name" value="Tet_transcr_reg_TetR-rel_C_sf"/>
</dbReference>
<keyword evidence="1" id="KW-0805">Transcription regulation</keyword>
<dbReference type="Gene3D" id="1.10.357.10">
    <property type="entry name" value="Tetracycline Repressor, domain 2"/>
    <property type="match status" value="1"/>
</dbReference>
<dbReference type="PROSITE" id="PS50977">
    <property type="entry name" value="HTH_TETR_2"/>
    <property type="match status" value="1"/>
</dbReference>
<evidence type="ECO:0000259" key="6">
    <source>
        <dbReference type="PROSITE" id="PS50977"/>
    </source>
</evidence>
<keyword evidence="3" id="KW-0804">Transcription</keyword>
<feature type="compositionally biased region" description="Low complexity" evidence="5">
    <location>
        <begin position="267"/>
        <end position="298"/>
    </location>
</feature>
<evidence type="ECO:0000256" key="1">
    <source>
        <dbReference type="ARBA" id="ARBA00023015"/>
    </source>
</evidence>
<dbReference type="PRINTS" id="PR00455">
    <property type="entry name" value="HTHTETR"/>
</dbReference>
<feature type="region of interest" description="Disordered" evidence="5">
    <location>
        <begin position="250"/>
        <end position="298"/>
    </location>
</feature>
<evidence type="ECO:0000313" key="8">
    <source>
        <dbReference type="Proteomes" id="UP000006468"/>
    </source>
</evidence>
<dbReference type="FunFam" id="1.10.10.60:FF:000141">
    <property type="entry name" value="TetR family transcriptional regulator"/>
    <property type="match status" value="1"/>
</dbReference>
<dbReference type="GO" id="GO:0000976">
    <property type="term" value="F:transcription cis-regulatory region binding"/>
    <property type="evidence" value="ECO:0007669"/>
    <property type="project" value="TreeGrafter"/>
</dbReference>
<dbReference type="PROSITE" id="PS01081">
    <property type="entry name" value="HTH_TETR_1"/>
    <property type="match status" value="1"/>
</dbReference>
<dbReference type="SUPFAM" id="SSF46689">
    <property type="entry name" value="Homeodomain-like"/>
    <property type="match status" value="1"/>
</dbReference>
<dbReference type="Pfam" id="PF00440">
    <property type="entry name" value="TetR_N"/>
    <property type="match status" value="1"/>
</dbReference>
<dbReference type="GO" id="GO:0003700">
    <property type="term" value="F:DNA-binding transcription factor activity"/>
    <property type="evidence" value="ECO:0007669"/>
    <property type="project" value="TreeGrafter"/>
</dbReference>
<feature type="domain" description="HTH tetR-type" evidence="6">
    <location>
        <begin position="54"/>
        <end position="114"/>
    </location>
</feature>
<dbReference type="PANTHER" id="PTHR30055:SF146">
    <property type="entry name" value="HTH-TYPE TRANSCRIPTIONAL DUAL REGULATOR CECR"/>
    <property type="match status" value="1"/>
</dbReference>
<evidence type="ECO:0000256" key="3">
    <source>
        <dbReference type="ARBA" id="ARBA00023163"/>
    </source>
</evidence>
<feature type="region of interest" description="Disordered" evidence="5">
    <location>
        <begin position="26"/>
        <end position="54"/>
    </location>
</feature>
<dbReference type="EMBL" id="ADTV01000065">
    <property type="protein sequence ID" value="EFG82975.1"/>
    <property type="molecule type" value="Genomic_DNA"/>
</dbReference>
<evidence type="ECO:0000256" key="4">
    <source>
        <dbReference type="PROSITE-ProRule" id="PRU00335"/>
    </source>
</evidence>
<sequence length="298" mass="31822">MTDQFGQVHNLSALCIGSIETNGQKGQDTSDGCNAPFPGKDTAQVPPTATGTSPAKRAQILEGAARIFAEHGYEGASMSCIARNAGVSKGTLYNYFDSKAVLFCAFIEQCTREKLPLMFRRIDEGANMAESLEHVARALIQLITSPLSLMLNRIIISEAGNFPELAKTFWTNGPQKATSILAAWLARAPQSSLLDVPDPTFAAEQFYALCQTHIAGRARMQLPVDTSPEHIDFIAHSAVRVFLNTYQRTGARQPPQAYTGKAAAEPATDTATGISTDTSTGTSTGTSTETTTGTATRP</sequence>
<dbReference type="Pfam" id="PF14246">
    <property type="entry name" value="TetR_C_7"/>
    <property type="match status" value="1"/>
</dbReference>
<evidence type="ECO:0000256" key="2">
    <source>
        <dbReference type="ARBA" id="ARBA00023125"/>
    </source>
</evidence>
<dbReference type="SUPFAM" id="SSF48498">
    <property type="entry name" value="Tetracyclin repressor-like, C-terminal domain"/>
    <property type="match status" value="1"/>
</dbReference>
<dbReference type="InterPro" id="IPR001647">
    <property type="entry name" value="HTH_TetR"/>
</dbReference>
<feature type="DNA-binding region" description="H-T-H motif" evidence="4">
    <location>
        <begin position="77"/>
        <end position="96"/>
    </location>
</feature>
<dbReference type="HOGENOM" id="CLU_069356_27_0_5"/>
<comment type="caution">
    <text evidence="7">The sequence shown here is derived from an EMBL/GenBank/DDBJ whole genome shotgun (WGS) entry which is preliminary data.</text>
</comment>
<dbReference type="InterPro" id="IPR023772">
    <property type="entry name" value="DNA-bd_HTH_TetR-type_CS"/>
</dbReference>
<dbReference type="Gene3D" id="1.10.10.60">
    <property type="entry name" value="Homeodomain-like"/>
    <property type="match status" value="1"/>
</dbReference>
<organism evidence="7 8">
    <name type="scientific">Novacetimonas hansenii ATCC 23769</name>
    <dbReference type="NCBI Taxonomy" id="714995"/>
    <lineage>
        <taxon>Bacteria</taxon>
        <taxon>Pseudomonadati</taxon>
        <taxon>Pseudomonadota</taxon>
        <taxon>Alphaproteobacteria</taxon>
        <taxon>Acetobacterales</taxon>
        <taxon>Acetobacteraceae</taxon>
        <taxon>Novacetimonas</taxon>
    </lineage>
</organism>
<evidence type="ECO:0000313" key="7">
    <source>
        <dbReference type="EMBL" id="EFG82975.1"/>
    </source>
</evidence>
<reference evidence="7 8" key="1">
    <citation type="journal article" date="2010" name="J. Bacteriol.">
        <title>Genome sequence of a cellulose-producing bacterium, Gluconacetobacter hansenii ATCC 23769.</title>
        <authorList>
            <person name="Iyer P.R."/>
            <person name="Geib S.M."/>
            <person name="Catchmark J."/>
            <person name="Kao T.H."/>
            <person name="Tien M."/>
        </authorList>
    </citation>
    <scope>NUCLEOTIDE SEQUENCE [LARGE SCALE GENOMIC DNA]</scope>
    <source>
        <strain evidence="7 8">ATCC 23769</strain>
    </source>
</reference>
<dbReference type="InterPro" id="IPR009057">
    <property type="entry name" value="Homeodomain-like_sf"/>
</dbReference>
<dbReference type="InterPro" id="IPR039536">
    <property type="entry name" value="TetR_C_Proteobacteria"/>
</dbReference>
<proteinExistence type="predicted"/>
<dbReference type="AlphaFoldDB" id="D5QIX0"/>
<keyword evidence="2 4" id="KW-0238">DNA-binding</keyword>
<gene>
    <name evidence="7" type="ORF">GXY_15509</name>
</gene>
<protein>
    <submittedName>
        <fullName evidence="7">Transcriptional regulator, TetR family protein</fullName>
    </submittedName>
</protein>
<name>D5QIX0_NOVHA</name>
<dbReference type="InterPro" id="IPR050109">
    <property type="entry name" value="HTH-type_TetR-like_transc_reg"/>
</dbReference>